<organism evidence="5 6">
    <name type="scientific">Lachnospira intestinalis</name>
    <dbReference type="NCBI Taxonomy" id="3133158"/>
    <lineage>
        <taxon>Bacteria</taxon>
        <taxon>Bacillati</taxon>
        <taxon>Bacillota</taxon>
        <taxon>Clostridia</taxon>
        <taxon>Lachnospirales</taxon>
        <taxon>Lachnospiraceae</taxon>
        <taxon>Lachnospira</taxon>
    </lineage>
</organism>
<evidence type="ECO:0000256" key="3">
    <source>
        <dbReference type="ARBA" id="ARBA00023163"/>
    </source>
</evidence>
<dbReference type="PANTHER" id="PTHR43537:SF51">
    <property type="entry name" value="HTH-TYPE TRANSCRIPTIONAL REGULATOR LGOR-RELATED"/>
    <property type="match status" value="1"/>
</dbReference>
<keyword evidence="3" id="KW-0804">Transcription</keyword>
<comment type="caution">
    <text evidence="5">The sequence shown here is derived from an EMBL/GenBank/DDBJ whole genome shotgun (WGS) entry which is preliminary data.</text>
</comment>
<evidence type="ECO:0000313" key="5">
    <source>
        <dbReference type="EMBL" id="MEQ2536283.1"/>
    </source>
</evidence>
<evidence type="ECO:0000256" key="1">
    <source>
        <dbReference type="ARBA" id="ARBA00023015"/>
    </source>
</evidence>
<dbReference type="PRINTS" id="PR00035">
    <property type="entry name" value="HTHGNTR"/>
</dbReference>
<dbReference type="Pfam" id="PF07729">
    <property type="entry name" value="FCD"/>
    <property type="match status" value="1"/>
</dbReference>
<protein>
    <submittedName>
        <fullName evidence="5">GntR family transcriptional regulator</fullName>
    </submittedName>
</protein>
<proteinExistence type="predicted"/>
<keyword evidence="2" id="KW-0238">DNA-binding</keyword>
<gene>
    <name evidence="5" type="ORF">WMO38_14365</name>
</gene>
<dbReference type="SMART" id="SM00895">
    <property type="entry name" value="FCD"/>
    <property type="match status" value="1"/>
</dbReference>
<name>A0ABV1GRZ8_9FIRM</name>
<keyword evidence="6" id="KW-1185">Reference proteome</keyword>
<sequence length="220" mass="25415">MKIMSSLQQEAYNYIKKLILTNKLDVNIMYSETKLSKELGISRTPMREALQCLSQDGYIDVVPSKGFRIRQLNQKDMKETIQIRCAIEGFCTHCLASTINTPKGQKVLRELENILDLQAKAAENSSTDGNYEDFINYDHQFHLLLVNYINNEEVNHIFQRLMYLIKLTSQSALEVEGRVTGTLEEHKKYFDYLKAGNGDDAYRILINHLMMPLNVVKTKK</sequence>
<keyword evidence="1" id="KW-0805">Transcription regulation</keyword>
<dbReference type="PROSITE" id="PS50949">
    <property type="entry name" value="HTH_GNTR"/>
    <property type="match status" value="1"/>
</dbReference>
<dbReference type="Proteomes" id="UP001480973">
    <property type="component" value="Unassembled WGS sequence"/>
</dbReference>
<accession>A0ABV1GRZ8</accession>
<dbReference type="SUPFAM" id="SSF46785">
    <property type="entry name" value="Winged helix' DNA-binding domain"/>
    <property type="match status" value="1"/>
</dbReference>
<dbReference type="Gene3D" id="1.20.120.530">
    <property type="entry name" value="GntR ligand-binding domain-like"/>
    <property type="match status" value="1"/>
</dbReference>
<dbReference type="InterPro" id="IPR036390">
    <property type="entry name" value="WH_DNA-bd_sf"/>
</dbReference>
<dbReference type="SMART" id="SM00345">
    <property type="entry name" value="HTH_GNTR"/>
    <property type="match status" value="1"/>
</dbReference>
<dbReference type="InterPro" id="IPR011711">
    <property type="entry name" value="GntR_C"/>
</dbReference>
<dbReference type="InterPro" id="IPR000524">
    <property type="entry name" value="Tscrpt_reg_HTH_GntR"/>
</dbReference>
<dbReference type="EMBL" id="JBBMES010000028">
    <property type="protein sequence ID" value="MEQ2536283.1"/>
    <property type="molecule type" value="Genomic_DNA"/>
</dbReference>
<dbReference type="PANTHER" id="PTHR43537">
    <property type="entry name" value="TRANSCRIPTIONAL REGULATOR, GNTR FAMILY"/>
    <property type="match status" value="1"/>
</dbReference>
<dbReference type="Gene3D" id="1.10.10.10">
    <property type="entry name" value="Winged helix-like DNA-binding domain superfamily/Winged helix DNA-binding domain"/>
    <property type="match status" value="1"/>
</dbReference>
<feature type="domain" description="HTH gntR-type" evidence="4">
    <location>
        <begin position="5"/>
        <end position="72"/>
    </location>
</feature>
<evidence type="ECO:0000313" key="6">
    <source>
        <dbReference type="Proteomes" id="UP001480973"/>
    </source>
</evidence>
<evidence type="ECO:0000256" key="2">
    <source>
        <dbReference type="ARBA" id="ARBA00023125"/>
    </source>
</evidence>
<dbReference type="CDD" id="cd07377">
    <property type="entry name" value="WHTH_GntR"/>
    <property type="match status" value="1"/>
</dbReference>
<dbReference type="InterPro" id="IPR036388">
    <property type="entry name" value="WH-like_DNA-bd_sf"/>
</dbReference>
<dbReference type="InterPro" id="IPR008920">
    <property type="entry name" value="TF_FadR/GntR_C"/>
</dbReference>
<evidence type="ECO:0000259" key="4">
    <source>
        <dbReference type="PROSITE" id="PS50949"/>
    </source>
</evidence>
<reference evidence="5 6" key="1">
    <citation type="submission" date="2024-03" db="EMBL/GenBank/DDBJ databases">
        <title>Human intestinal bacterial collection.</title>
        <authorList>
            <person name="Pauvert C."/>
            <person name="Hitch T.C.A."/>
            <person name="Clavel T."/>
        </authorList>
    </citation>
    <scope>NUCLEOTIDE SEQUENCE [LARGE SCALE GENOMIC DNA]</scope>
    <source>
        <strain evidence="5 6">CLA-JM-H10</strain>
    </source>
</reference>
<dbReference type="SUPFAM" id="SSF48008">
    <property type="entry name" value="GntR ligand-binding domain-like"/>
    <property type="match status" value="1"/>
</dbReference>
<dbReference type="Pfam" id="PF00392">
    <property type="entry name" value="GntR"/>
    <property type="match status" value="1"/>
</dbReference>